<name>A0ABZ0UU96_9RICK</name>
<dbReference type="NCBIfam" id="TIGR00400">
    <property type="entry name" value="mgtE"/>
    <property type="match status" value="1"/>
</dbReference>
<feature type="transmembrane region" description="Helical" evidence="9">
    <location>
        <begin position="395"/>
        <end position="419"/>
    </location>
</feature>
<dbReference type="InterPro" id="IPR036739">
    <property type="entry name" value="SLC41_membr_dom_sf"/>
</dbReference>
<comment type="similarity">
    <text evidence="2 9">Belongs to the SLC41A transporter family.</text>
</comment>
<dbReference type="Proteomes" id="UP001326613">
    <property type="component" value="Chromosome"/>
</dbReference>
<keyword evidence="9" id="KW-1003">Cell membrane</keyword>
<feature type="domain" description="CBS" evidence="10">
    <location>
        <begin position="211"/>
        <end position="268"/>
    </location>
</feature>
<evidence type="ECO:0000256" key="7">
    <source>
        <dbReference type="ARBA" id="ARBA00023136"/>
    </source>
</evidence>
<dbReference type="PROSITE" id="PS51371">
    <property type="entry name" value="CBS"/>
    <property type="match status" value="1"/>
</dbReference>
<feature type="transmembrane region" description="Helical" evidence="9">
    <location>
        <begin position="366"/>
        <end position="389"/>
    </location>
</feature>
<accession>A0ABZ0UU96</accession>
<comment type="subunit">
    <text evidence="9">Homodimer.</text>
</comment>
<keyword evidence="7 9" id="KW-0472">Membrane</keyword>
<dbReference type="PANTHER" id="PTHR43773">
    <property type="entry name" value="MAGNESIUM TRANSPORTER MGTE"/>
    <property type="match status" value="1"/>
</dbReference>
<sequence>MYAPEKISADNYEAFIETFEHIIDLINHDRLEQAIAILTTLHYSELADFLDNANDKLHKKILPLLSDKIKPETMLWLSDNAKHSVIEVLGIEKSCALLDQLAIEDAIEVIETIDDEVKQLIVANFNNDKQQQIIEGFTYPEDTVGRIVERNFISFQEYWTVGQAIDFIRQTHPQRDFHAAIVVDNRYRPVGNILLSTLLKYYRRTMIREIMNSEFKVANTLTPLTDIAFIFKKYALTIVPVVSKSGKLIGSVSVNNMIYIVDQQTEKEIMQLGGIHTRDTFLTIFHTARHRFPWLFINLITAFVTSLIIGQFSATLKQLITLAVIMPIVASMGGNAGTQAMTVTVRALANKDINHTNIIKVILKETMVCGLNGFLFACISASASLAIFTDLYLSIIFGSAIFINFIIAGLFGAMVPIALEKLDIDPATASGVFLTTITDASGFFTFLTLAYILLA</sequence>
<keyword evidence="3 9" id="KW-0813">Transport</keyword>
<keyword evidence="12" id="KW-1185">Reference proteome</keyword>
<dbReference type="CDD" id="cd04606">
    <property type="entry name" value="CBS_pair_Mg_transporter"/>
    <property type="match status" value="1"/>
</dbReference>
<dbReference type="SMART" id="SM00924">
    <property type="entry name" value="MgtE_N"/>
    <property type="match status" value="1"/>
</dbReference>
<dbReference type="InterPro" id="IPR000644">
    <property type="entry name" value="CBS_dom"/>
</dbReference>
<dbReference type="InterPro" id="IPR038076">
    <property type="entry name" value="MgtE_N_sf"/>
</dbReference>
<keyword evidence="8" id="KW-0129">CBS domain</keyword>
<dbReference type="PANTHER" id="PTHR43773:SF1">
    <property type="entry name" value="MAGNESIUM TRANSPORTER MGTE"/>
    <property type="match status" value="1"/>
</dbReference>
<keyword evidence="9" id="KW-0479">Metal-binding</keyword>
<dbReference type="SMART" id="SM00116">
    <property type="entry name" value="CBS"/>
    <property type="match status" value="2"/>
</dbReference>
<dbReference type="Pfam" id="PF03448">
    <property type="entry name" value="MgtE_N"/>
    <property type="match status" value="1"/>
</dbReference>
<evidence type="ECO:0000256" key="8">
    <source>
        <dbReference type="PROSITE-ProRule" id="PRU00703"/>
    </source>
</evidence>
<dbReference type="RefSeq" id="WP_323737882.1">
    <property type="nucleotide sequence ID" value="NZ_CP112932.1"/>
</dbReference>
<evidence type="ECO:0000256" key="5">
    <source>
        <dbReference type="ARBA" id="ARBA00022842"/>
    </source>
</evidence>
<dbReference type="Pfam" id="PF00571">
    <property type="entry name" value="CBS"/>
    <property type="match status" value="2"/>
</dbReference>
<evidence type="ECO:0000313" key="11">
    <source>
        <dbReference type="EMBL" id="WPY01076.1"/>
    </source>
</evidence>
<evidence type="ECO:0000259" key="10">
    <source>
        <dbReference type="PROSITE" id="PS51371"/>
    </source>
</evidence>
<dbReference type="InterPro" id="IPR006667">
    <property type="entry name" value="SLC41_membr_dom"/>
</dbReference>
<evidence type="ECO:0000256" key="6">
    <source>
        <dbReference type="ARBA" id="ARBA00022989"/>
    </source>
</evidence>
<reference evidence="11 12" key="1">
    <citation type="submission" date="2022-10" db="EMBL/GenBank/DDBJ databases">
        <title>Host association and intracellularity evolved multiple times independently in the Rickettsiales.</title>
        <authorList>
            <person name="Castelli M."/>
            <person name="Nardi T."/>
            <person name="Gammuto L."/>
            <person name="Bellinzona G."/>
            <person name="Sabaneyeva E."/>
            <person name="Potekhin A."/>
            <person name="Serra V."/>
            <person name="Petroni G."/>
            <person name="Sassera D."/>
        </authorList>
    </citation>
    <scope>NUCLEOTIDE SEQUENCE [LARGE SCALE GENOMIC DNA]</scope>
    <source>
        <strain evidence="11 12">Kr 154-4</strain>
    </source>
</reference>
<feature type="transmembrane region" description="Helical" evidence="9">
    <location>
        <begin position="431"/>
        <end position="454"/>
    </location>
</feature>
<dbReference type="SUPFAM" id="SSF158791">
    <property type="entry name" value="MgtE N-terminal domain-like"/>
    <property type="match status" value="1"/>
</dbReference>
<feature type="transmembrane region" description="Helical" evidence="9">
    <location>
        <begin position="292"/>
        <end position="313"/>
    </location>
</feature>
<evidence type="ECO:0000256" key="4">
    <source>
        <dbReference type="ARBA" id="ARBA00022692"/>
    </source>
</evidence>
<evidence type="ECO:0000256" key="3">
    <source>
        <dbReference type="ARBA" id="ARBA00022448"/>
    </source>
</evidence>
<dbReference type="Gene3D" id="1.25.60.10">
    <property type="entry name" value="MgtE N-terminal domain-like"/>
    <property type="match status" value="1"/>
</dbReference>
<dbReference type="InterPro" id="IPR046342">
    <property type="entry name" value="CBS_dom_sf"/>
</dbReference>
<evidence type="ECO:0000256" key="9">
    <source>
        <dbReference type="RuleBase" id="RU362011"/>
    </source>
</evidence>
<gene>
    <name evidence="11" type="ORF">Trichorick_00972</name>
</gene>
<dbReference type="SUPFAM" id="SSF54631">
    <property type="entry name" value="CBS-domain pair"/>
    <property type="match status" value="1"/>
</dbReference>
<keyword evidence="6 9" id="KW-1133">Transmembrane helix</keyword>
<evidence type="ECO:0000256" key="2">
    <source>
        <dbReference type="ARBA" id="ARBA00009749"/>
    </source>
</evidence>
<dbReference type="Gene3D" id="3.10.580.10">
    <property type="entry name" value="CBS-domain"/>
    <property type="match status" value="1"/>
</dbReference>
<feature type="transmembrane region" description="Helical" evidence="9">
    <location>
        <begin position="319"/>
        <end position="345"/>
    </location>
</feature>
<dbReference type="Pfam" id="PF01769">
    <property type="entry name" value="MgtE"/>
    <property type="match status" value="1"/>
</dbReference>
<protein>
    <recommendedName>
        <fullName evidence="9">Magnesium transporter MgtE</fullName>
    </recommendedName>
</protein>
<dbReference type="EMBL" id="CP112932">
    <property type="protein sequence ID" value="WPY01076.1"/>
    <property type="molecule type" value="Genomic_DNA"/>
</dbReference>
<keyword evidence="4 9" id="KW-0812">Transmembrane</keyword>
<evidence type="ECO:0000313" key="12">
    <source>
        <dbReference type="Proteomes" id="UP001326613"/>
    </source>
</evidence>
<dbReference type="InterPro" id="IPR006668">
    <property type="entry name" value="Mg_transptr_MgtE_intracell_dom"/>
</dbReference>
<comment type="function">
    <text evidence="9">Acts as a magnesium transporter.</text>
</comment>
<dbReference type="SUPFAM" id="SSF161093">
    <property type="entry name" value="MgtE membrane domain-like"/>
    <property type="match status" value="1"/>
</dbReference>
<evidence type="ECO:0000256" key="1">
    <source>
        <dbReference type="ARBA" id="ARBA00004141"/>
    </source>
</evidence>
<proteinExistence type="inferred from homology"/>
<keyword evidence="5 9" id="KW-0460">Magnesium</keyword>
<dbReference type="Gene3D" id="1.10.357.20">
    <property type="entry name" value="SLC41 divalent cation transporters, integral membrane domain"/>
    <property type="match status" value="1"/>
</dbReference>
<organism evidence="11 12">
    <name type="scientific">Candidatus Trichorickettsia mobilis</name>
    <dbReference type="NCBI Taxonomy" id="1346319"/>
    <lineage>
        <taxon>Bacteria</taxon>
        <taxon>Pseudomonadati</taxon>
        <taxon>Pseudomonadota</taxon>
        <taxon>Alphaproteobacteria</taxon>
        <taxon>Rickettsiales</taxon>
        <taxon>Rickettsiaceae</taxon>
        <taxon>Rickettsieae</taxon>
        <taxon>Candidatus Trichorickettsia</taxon>
    </lineage>
</organism>
<dbReference type="InterPro" id="IPR006669">
    <property type="entry name" value="MgtE_transporter"/>
</dbReference>
<comment type="subcellular location">
    <subcellularLocation>
        <location evidence="9">Cell membrane</location>
        <topology evidence="9">Multi-pass membrane protein</topology>
    </subcellularLocation>
    <subcellularLocation>
        <location evidence="1">Membrane</location>
        <topology evidence="1">Multi-pass membrane protein</topology>
    </subcellularLocation>
</comment>